<protein>
    <submittedName>
        <fullName evidence="2">Uncharacterized protein</fullName>
    </submittedName>
</protein>
<evidence type="ECO:0000313" key="2">
    <source>
        <dbReference type="EMBL" id="KAK6985039.1"/>
    </source>
</evidence>
<proteinExistence type="predicted"/>
<accession>A0AAV9ZLD9</accession>
<dbReference type="Proteomes" id="UP001362999">
    <property type="component" value="Unassembled WGS sequence"/>
</dbReference>
<comment type="caution">
    <text evidence="2">The sequence shown here is derived from an EMBL/GenBank/DDBJ whole genome shotgun (WGS) entry which is preliminary data.</text>
</comment>
<reference evidence="2 3" key="1">
    <citation type="journal article" date="2024" name="J Genomics">
        <title>Draft genome sequencing and assembly of Favolaschia claudopus CIRM-BRFM 2984 isolated from oak limbs.</title>
        <authorList>
            <person name="Navarro D."/>
            <person name="Drula E."/>
            <person name="Chaduli D."/>
            <person name="Cazenave R."/>
            <person name="Ahrendt S."/>
            <person name="Wang J."/>
            <person name="Lipzen A."/>
            <person name="Daum C."/>
            <person name="Barry K."/>
            <person name="Grigoriev I.V."/>
            <person name="Favel A."/>
            <person name="Rosso M.N."/>
            <person name="Martin F."/>
        </authorList>
    </citation>
    <scope>NUCLEOTIDE SEQUENCE [LARGE SCALE GENOMIC DNA]</scope>
    <source>
        <strain evidence="2 3">CIRM-BRFM 2984</strain>
    </source>
</reference>
<dbReference type="AlphaFoldDB" id="A0AAV9ZLD9"/>
<organism evidence="2 3">
    <name type="scientific">Favolaschia claudopus</name>
    <dbReference type="NCBI Taxonomy" id="2862362"/>
    <lineage>
        <taxon>Eukaryota</taxon>
        <taxon>Fungi</taxon>
        <taxon>Dikarya</taxon>
        <taxon>Basidiomycota</taxon>
        <taxon>Agaricomycotina</taxon>
        <taxon>Agaricomycetes</taxon>
        <taxon>Agaricomycetidae</taxon>
        <taxon>Agaricales</taxon>
        <taxon>Marasmiineae</taxon>
        <taxon>Mycenaceae</taxon>
        <taxon>Favolaschia</taxon>
    </lineage>
</organism>
<keyword evidence="3" id="KW-1185">Reference proteome</keyword>
<evidence type="ECO:0000313" key="3">
    <source>
        <dbReference type="Proteomes" id="UP001362999"/>
    </source>
</evidence>
<gene>
    <name evidence="2" type="ORF">R3P38DRAFT_2806078</name>
</gene>
<dbReference type="EMBL" id="JAWWNJ010000133">
    <property type="protein sequence ID" value="KAK6985039.1"/>
    <property type="molecule type" value="Genomic_DNA"/>
</dbReference>
<sequence length="162" mass="17515">MYTSRSLLTIHSRASSLLHTHYRGQDDGSILFTDSLDDAAQASTTRDEAVNEPRGIFNGLMHDLHASYLRKIQIPLPETLRQSRRHDPEEHGVARPRGPTRSGTTSGVLASRRGENGRGSGVEGSVAVAVPKLPSNAERYKNPFLLCAASAGIVLPRDASGM</sequence>
<evidence type="ECO:0000256" key="1">
    <source>
        <dbReference type="SAM" id="MobiDB-lite"/>
    </source>
</evidence>
<name>A0AAV9ZLD9_9AGAR</name>
<feature type="region of interest" description="Disordered" evidence="1">
    <location>
        <begin position="79"/>
        <end position="122"/>
    </location>
</feature>